<organism evidence="3 4">
    <name type="scientific">Phanerochaete sordida</name>
    <dbReference type="NCBI Taxonomy" id="48140"/>
    <lineage>
        <taxon>Eukaryota</taxon>
        <taxon>Fungi</taxon>
        <taxon>Dikarya</taxon>
        <taxon>Basidiomycota</taxon>
        <taxon>Agaricomycotina</taxon>
        <taxon>Agaricomycetes</taxon>
        <taxon>Polyporales</taxon>
        <taxon>Phanerochaetaceae</taxon>
        <taxon>Phanerochaete</taxon>
    </lineage>
</organism>
<keyword evidence="2" id="KW-0812">Transmembrane</keyword>
<dbReference type="AlphaFoldDB" id="A0A9P3GCW8"/>
<feature type="transmembrane region" description="Helical" evidence="2">
    <location>
        <begin position="381"/>
        <end position="402"/>
    </location>
</feature>
<keyword evidence="4" id="KW-1185">Reference proteome</keyword>
<feature type="transmembrane region" description="Helical" evidence="2">
    <location>
        <begin position="73"/>
        <end position="92"/>
    </location>
</feature>
<feature type="transmembrane region" description="Helical" evidence="2">
    <location>
        <begin position="269"/>
        <end position="291"/>
    </location>
</feature>
<comment type="caution">
    <text evidence="3">The sequence shown here is derived from an EMBL/GenBank/DDBJ whole genome shotgun (WGS) entry which is preliminary data.</text>
</comment>
<feature type="transmembrane region" description="Helical" evidence="2">
    <location>
        <begin position="129"/>
        <end position="153"/>
    </location>
</feature>
<accession>A0A9P3GCW8</accession>
<dbReference type="OrthoDB" id="5427664at2759"/>
<protein>
    <submittedName>
        <fullName evidence="3">Uncharacterized protein</fullName>
    </submittedName>
</protein>
<feature type="region of interest" description="Disordered" evidence="1">
    <location>
        <begin position="413"/>
        <end position="530"/>
    </location>
</feature>
<feature type="transmembrane region" description="Helical" evidence="2">
    <location>
        <begin position="207"/>
        <end position="228"/>
    </location>
</feature>
<evidence type="ECO:0000256" key="1">
    <source>
        <dbReference type="SAM" id="MobiDB-lite"/>
    </source>
</evidence>
<gene>
    <name evidence="3" type="ORF">PsYK624_087280</name>
</gene>
<dbReference type="EMBL" id="BPQB01000027">
    <property type="protein sequence ID" value="GJE92573.1"/>
    <property type="molecule type" value="Genomic_DNA"/>
</dbReference>
<name>A0A9P3GCW8_9APHY</name>
<proteinExistence type="predicted"/>
<feature type="transmembrane region" description="Helical" evidence="2">
    <location>
        <begin position="343"/>
        <end position="361"/>
    </location>
</feature>
<feature type="transmembrane region" description="Helical" evidence="2">
    <location>
        <begin position="99"/>
        <end position="117"/>
    </location>
</feature>
<reference evidence="3 4" key="1">
    <citation type="submission" date="2021-08" db="EMBL/GenBank/DDBJ databases">
        <title>Draft Genome Sequence of Phanerochaete sordida strain YK-624.</title>
        <authorList>
            <person name="Mori T."/>
            <person name="Dohra H."/>
            <person name="Suzuki T."/>
            <person name="Kawagishi H."/>
            <person name="Hirai H."/>
        </authorList>
    </citation>
    <scope>NUCLEOTIDE SEQUENCE [LARGE SCALE GENOMIC DNA]</scope>
    <source>
        <strain evidence="3 4">YK-624</strain>
    </source>
</reference>
<dbReference type="Proteomes" id="UP000703269">
    <property type="component" value="Unassembled WGS sequence"/>
</dbReference>
<keyword evidence="2" id="KW-1133">Transmembrane helix</keyword>
<evidence type="ECO:0000313" key="4">
    <source>
        <dbReference type="Proteomes" id="UP000703269"/>
    </source>
</evidence>
<keyword evidence="2" id="KW-0472">Membrane</keyword>
<evidence type="ECO:0000313" key="3">
    <source>
        <dbReference type="EMBL" id="GJE92573.1"/>
    </source>
</evidence>
<sequence length="530" mass="58159">MACPVPPSLNDTISALTSALNASEDAPWVQAMYTALLPSFTSGGASWLQPLVCGGQLSKTCIALCPNQDLAGIGVRVAFYFQSFVTALLVVFSPTDSVPTAWAGTLLTASLIIAAMVSKVNGNLTLHHATLVLNFATLSCISSLAVAPMLPIWRLSPGEYYEQERQRHALILATGGGDPRDRDQNIIEATMSSNVRKRQVKRAQRRARIVLSLAILIQVVLQWAWGIYLFSSWTYSQPECNASTILFIFFAQFSTRDINSVERNGVRFFIWPVWLLFCLGITFALVVILALSSSDRAAPLSSSMSRTGLSTGTRRSTTTPAFAAWTQIAREMVPPWNDYRAQFYFWCNFVSFALWVMFVASSELQKQRNCIFEGENDFGGLGQITAVGVSIVPLWSLAVALYKYPELRKKQRQHLAQATGQALRGNDELPTTAPPPRTGTQASAANVGYQPRHAPRPSDASSQSSGEEHEMQPLAARWRSHSYSPVHAGEPASPPLPRRPTGPRSPPHSSRRRHTYARHPSGSGNDHTTP</sequence>
<feature type="compositionally biased region" description="Pro residues" evidence="1">
    <location>
        <begin position="492"/>
        <end position="506"/>
    </location>
</feature>
<evidence type="ECO:0000256" key="2">
    <source>
        <dbReference type="SAM" id="Phobius"/>
    </source>
</evidence>